<comment type="caution">
    <text evidence="1">The sequence shown here is derived from an EMBL/GenBank/DDBJ whole genome shotgun (WGS) entry which is preliminary data.</text>
</comment>
<dbReference type="AlphaFoldDB" id="A0A1F5H7X6"/>
<accession>A0A1F5H7X6</accession>
<protein>
    <recommendedName>
        <fullName evidence="3">RNA polymerase alpha subunit C-terminal domain-containing protein</fullName>
    </recommendedName>
</protein>
<evidence type="ECO:0008006" key="3">
    <source>
        <dbReference type="Google" id="ProtNLM"/>
    </source>
</evidence>
<name>A0A1F5H7X6_9BACT</name>
<dbReference type="EMBL" id="MFBT01000005">
    <property type="protein sequence ID" value="OGE00176.1"/>
    <property type="molecule type" value="Genomic_DNA"/>
</dbReference>
<reference evidence="1 2" key="1">
    <citation type="journal article" date="2016" name="Nat. Commun.">
        <title>Thousands of microbial genomes shed light on interconnected biogeochemical processes in an aquifer system.</title>
        <authorList>
            <person name="Anantharaman K."/>
            <person name="Brown C.T."/>
            <person name="Hug L.A."/>
            <person name="Sharon I."/>
            <person name="Castelle C.J."/>
            <person name="Probst A.J."/>
            <person name="Thomas B.C."/>
            <person name="Singh A."/>
            <person name="Wilkins M.J."/>
            <person name="Karaoz U."/>
            <person name="Brodie E.L."/>
            <person name="Williams K.H."/>
            <person name="Hubbard S.S."/>
            <person name="Banfield J.F."/>
        </authorList>
    </citation>
    <scope>NUCLEOTIDE SEQUENCE [LARGE SCALE GENOMIC DNA]</scope>
</reference>
<organism evidence="1 2">
    <name type="scientific">Candidatus Curtissbacteria bacterium RIFCSPLOWO2_01_FULL_42_50</name>
    <dbReference type="NCBI Taxonomy" id="1797730"/>
    <lineage>
        <taxon>Bacteria</taxon>
        <taxon>Candidatus Curtissiibacteriota</taxon>
    </lineage>
</organism>
<dbReference type="Proteomes" id="UP000177039">
    <property type="component" value="Unassembled WGS sequence"/>
</dbReference>
<proteinExistence type="predicted"/>
<gene>
    <name evidence="1" type="ORF">A3B54_02120</name>
</gene>
<sequence>MVEQFFGALEECVRKQARKMREERTEMLRRAVEASGAGDEELCNELMEQAFAIGERLSEASEQLPAVLGAAAVSIKKAFSQVGVDLPPEEYILEAYRQFLGEPNAIDAGDSKTRQGMEGIRQSLGDLNAFSLTEEKLAIPIGALFRDGDSYGRRVGTVLQRGGALTTVGDVLRKSESELCAIGSFRQNSLERLLRGLYESGFVPKTTLTASDPGSEF</sequence>
<evidence type="ECO:0000313" key="1">
    <source>
        <dbReference type="EMBL" id="OGE00176.1"/>
    </source>
</evidence>
<evidence type="ECO:0000313" key="2">
    <source>
        <dbReference type="Proteomes" id="UP000177039"/>
    </source>
</evidence>